<accession>A0A9J6F2Q6</accession>
<sequence length="168" mass="17770">MKGSAKVKAFPPPSPPRVACICVNGDPVTSGVHILLTPGVMKAEAGAYAAYRFATSDTPVSVAGRRNRRRSLDVAARSNNNGFGNSRTPPSGRTTFARSTRRGERGPEKSSSSPLTRQSSLSLLPSPRGETALPTDAVTTSVATVSESRKCASASEHREFVDDDMRPP</sequence>
<proteinExistence type="predicted"/>
<feature type="compositionally biased region" description="Polar residues" evidence="1">
    <location>
        <begin position="77"/>
        <end position="98"/>
    </location>
</feature>
<evidence type="ECO:0000313" key="2">
    <source>
        <dbReference type="EMBL" id="KAH8040589.1"/>
    </source>
</evidence>
<organism evidence="2 3">
    <name type="scientific">Rhipicephalus microplus</name>
    <name type="common">Cattle tick</name>
    <name type="synonym">Boophilus microplus</name>
    <dbReference type="NCBI Taxonomy" id="6941"/>
    <lineage>
        <taxon>Eukaryota</taxon>
        <taxon>Metazoa</taxon>
        <taxon>Ecdysozoa</taxon>
        <taxon>Arthropoda</taxon>
        <taxon>Chelicerata</taxon>
        <taxon>Arachnida</taxon>
        <taxon>Acari</taxon>
        <taxon>Parasitiformes</taxon>
        <taxon>Ixodida</taxon>
        <taxon>Ixodoidea</taxon>
        <taxon>Ixodidae</taxon>
        <taxon>Rhipicephalinae</taxon>
        <taxon>Rhipicephalus</taxon>
        <taxon>Boophilus</taxon>
    </lineage>
</organism>
<feature type="compositionally biased region" description="Low complexity" evidence="1">
    <location>
        <begin position="137"/>
        <end position="146"/>
    </location>
</feature>
<reference evidence="2" key="2">
    <citation type="submission" date="2021-09" db="EMBL/GenBank/DDBJ databases">
        <authorList>
            <person name="Jia N."/>
            <person name="Wang J."/>
            <person name="Shi W."/>
            <person name="Du L."/>
            <person name="Sun Y."/>
            <person name="Zhan W."/>
            <person name="Jiang J."/>
            <person name="Wang Q."/>
            <person name="Zhang B."/>
            <person name="Ji P."/>
            <person name="Sakyi L.B."/>
            <person name="Cui X."/>
            <person name="Yuan T."/>
            <person name="Jiang B."/>
            <person name="Yang W."/>
            <person name="Lam T.T.-Y."/>
            <person name="Chang Q."/>
            <person name="Ding S."/>
            <person name="Wang X."/>
            <person name="Zhu J."/>
            <person name="Ruan X."/>
            <person name="Zhao L."/>
            <person name="Wei J."/>
            <person name="Que T."/>
            <person name="Du C."/>
            <person name="Cheng J."/>
            <person name="Dai P."/>
            <person name="Han X."/>
            <person name="Huang E."/>
            <person name="Gao Y."/>
            <person name="Liu J."/>
            <person name="Shao H."/>
            <person name="Ye R."/>
            <person name="Li L."/>
            <person name="Wei W."/>
            <person name="Wang X."/>
            <person name="Wang C."/>
            <person name="Huo Q."/>
            <person name="Li W."/>
            <person name="Guo W."/>
            <person name="Chen H."/>
            <person name="Chen S."/>
            <person name="Zhou L."/>
            <person name="Zhou L."/>
            <person name="Ni X."/>
            <person name="Tian J."/>
            <person name="Zhou Y."/>
            <person name="Sheng Y."/>
            <person name="Liu T."/>
            <person name="Pan Y."/>
            <person name="Xia L."/>
            <person name="Li J."/>
            <person name="Zhao F."/>
            <person name="Cao W."/>
        </authorList>
    </citation>
    <scope>NUCLEOTIDE SEQUENCE</scope>
    <source>
        <strain evidence="2">Rmic-2018</strain>
        <tissue evidence="2">Larvae</tissue>
    </source>
</reference>
<feature type="compositionally biased region" description="Low complexity" evidence="1">
    <location>
        <begin position="110"/>
        <end position="127"/>
    </location>
</feature>
<reference evidence="2" key="1">
    <citation type="journal article" date="2020" name="Cell">
        <title>Large-Scale Comparative Analyses of Tick Genomes Elucidate Their Genetic Diversity and Vector Capacities.</title>
        <authorList>
            <consortium name="Tick Genome and Microbiome Consortium (TIGMIC)"/>
            <person name="Jia N."/>
            <person name="Wang J."/>
            <person name="Shi W."/>
            <person name="Du L."/>
            <person name="Sun Y."/>
            <person name="Zhan W."/>
            <person name="Jiang J.F."/>
            <person name="Wang Q."/>
            <person name="Zhang B."/>
            <person name="Ji P."/>
            <person name="Bell-Sakyi L."/>
            <person name="Cui X.M."/>
            <person name="Yuan T.T."/>
            <person name="Jiang B.G."/>
            <person name="Yang W.F."/>
            <person name="Lam T.T."/>
            <person name="Chang Q.C."/>
            <person name="Ding S.J."/>
            <person name="Wang X.J."/>
            <person name="Zhu J.G."/>
            <person name="Ruan X.D."/>
            <person name="Zhao L."/>
            <person name="Wei J.T."/>
            <person name="Ye R.Z."/>
            <person name="Que T.C."/>
            <person name="Du C.H."/>
            <person name="Zhou Y.H."/>
            <person name="Cheng J.X."/>
            <person name="Dai P.F."/>
            <person name="Guo W.B."/>
            <person name="Han X.H."/>
            <person name="Huang E.J."/>
            <person name="Li L.F."/>
            <person name="Wei W."/>
            <person name="Gao Y.C."/>
            <person name="Liu J.Z."/>
            <person name="Shao H.Z."/>
            <person name="Wang X."/>
            <person name="Wang C.C."/>
            <person name="Yang T.C."/>
            <person name="Huo Q.B."/>
            <person name="Li W."/>
            <person name="Chen H.Y."/>
            <person name="Chen S.E."/>
            <person name="Zhou L.G."/>
            <person name="Ni X.B."/>
            <person name="Tian J.H."/>
            <person name="Sheng Y."/>
            <person name="Liu T."/>
            <person name="Pan Y.S."/>
            <person name="Xia L.Y."/>
            <person name="Li J."/>
            <person name="Zhao F."/>
            <person name="Cao W.C."/>
        </authorList>
    </citation>
    <scope>NUCLEOTIDE SEQUENCE</scope>
    <source>
        <strain evidence="2">Rmic-2018</strain>
    </source>
</reference>
<evidence type="ECO:0000256" key="1">
    <source>
        <dbReference type="SAM" id="MobiDB-lite"/>
    </source>
</evidence>
<dbReference type="AlphaFoldDB" id="A0A9J6F2Q6"/>
<protein>
    <submittedName>
        <fullName evidence="2">Uncharacterized protein</fullName>
    </submittedName>
</protein>
<feature type="compositionally biased region" description="Basic and acidic residues" evidence="1">
    <location>
        <begin position="147"/>
        <end position="168"/>
    </location>
</feature>
<dbReference type="EMBL" id="JABSTU010000001">
    <property type="protein sequence ID" value="KAH8040589.1"/>
    <property type="molecule type" value="Genomic_DNA"/>
</dbReference>
<dbReference type="Proteomes" id="UP000821866">
    <property type="component" value="Chromosome 1"/>
</dbReference>
<name>A0A9J6F2Q6_RHIMP</name>
<feature type="region of interest" description="Disordered" evidence="1">
    <location>
        <begin position="62"/>
        <end position="168"/>
    </location>
</feature>
<comment type="caution">
    <text evidence="2">The sequence shown here is derived from an EMBL/GenBank/DDBJ whole genome shotgun (WGS) entry which is preliminary data.</text>
</comment>
<evidence type="ECO:0000313" key="3">
    <source>
        <dbReference type="Proteomes" id="UP000821866"/>
    </source>
</evidence>
<keyword evidence="3" id="KW-1185">Reference proteome</keyword>
<gene>
    <name evidence="2" type="ORF">HPB51_011417</name>
</gene>